<sequence>MHYDQNFPRCCQAQTPDRFASFRRLPAEIRMMIWEYALPDARVYEVLDAPNAKQKTPAQQGLMFANVHPEPPPALAAVCQESRYFVLRHYKPLTLGTTTKFVDMARDMLLLEPYLLVKRLHRTLHFMSQIPLLRDHTTRLALGTSYGIYPGIFHPVLGRKVSKNNMSKLLSILGKFPKLKTLIFIVHQEFQFDFDFCFPGTMTPIPSYNSAATASPPGLGLGSAPGYRPSPPASITSAATIPPTTSNSTMPHVHQAYRFKFDIEANINNARAAPHLRPRHANELLYYPLDTGALLGRREGEDDDDDEMWDLMAAAASAAAGGGEHDEEEEGEWCDPWPTNDDWRRFRRRFLGAMVAASYSSSSSSSSSSAGSGSGSSAAVGGEGLEGGGSGGGGEKWEIVGGTNSSHSSAGWGGYRSSSSNVGSGWKGCTTTGTTSGALVGGMGGGWGPGSGVTMFGPGRAGYRGREKVAGRVLPGLKLKGASLLWRYTRGGQGVH</sequence>
<reference evidence="3" key="2">
    <citation type="submission" date="2023-05" db="EMBL/GenBank/DDBJ databases">
        <authorList>
            <consortium name="Lawrence Berkeley National Laboratory"/>
            <person name="Steindorff A."/>
            <person name="Hensen N."/>
            <person name="Bonometti L."/>
            <person name="Westerberg I."/>
            <person name="Brannstrom I.O."/>
            <person name="Guillou S."/>
            <person name="Cros-Aarteil S."/>
            <person name="Calhoun S."/>
            <person name="Haridas S."/>
            <person name="Kuo A."/>
            <person name="Mondo S."/>
            <person name="Pangilinan J."/>
            <person name="Riley R."/>
            <person name="Labutti K."/>
            <person name="Andreopoulos B."/>
            <person name="Lipzen A."/>
            <person name="Chen C."/>
            <person name="Yanf M."/>
            <person name="Daum C."/>
            <person name="Ng V."/>
            <person name="Clum A."/>
            <person name="Ohm R."/>
            <person name="Martin F."/>
            <person name="Silar P."/>
            <person name="Natvig D."/>
            <person name="Lalanne C."/>
            <person name="Gautier V."/>
            <person name="Ament-Velasquez S.L."/>
            <person name="Kruys A."/>
            <person name="Hutchinson M.I."/>
            <person name="Powell A.J."/>
            <person name="Barry K."/>
            <person name="Miller A.N."/>
            <person name="Grigoriev I.V."/>
            <person name="Debuchy R."/>
            <person name="Gladieux P."/>
            <person name="Thoren M.H."/>
            <person name="Johannesson H."/>
        </authorList>
    </citation>
    <scope>NUCLEOTIDE SEQUENCE</scope>
    <source>
        <strain evidence="3">CBS 508.74</strain>
    </source>
</reference>
<proteinExistence type="predicted"/>
<dbReference type="Proteomes" id="UP001302812">
    <property type="component" value="Unassembled WGS sequence"/>
</dbReference>
<dbReference type="InterPro" id="IPR045518">
    <property type="entry name" value="2EXR"/>
</dbReference>
<keyword evidence="4" id="KW-1185">Reference proteome</keyword>
<evidence type="ECO:0000256" key="1">
    <source>
        <dbReference type="SAM" id="MobiDB-lite"/>
    </source>
</evidence>
<dbReference type="AlphaFoldDB" id="A0AAN6YWD5"/>
<evidence type="ECO:0000259" key="2">
    <source>
        <dbReference type="Pfam" id="PF20150"/>
    </source>
</evidence>
<gene>
    <name evidence="3" type="ORF">N656DRAFT_700443</name>
</gene>
<feature type="region of interest" description="Disordered" evidence="1">
    <location>
        <begin position="360"/>
        <end position="414"/>
    </location>
</feature>
<feature type="compositionally biased region" description="Gly residues" evidence="1">
    <location>
        <begin position="381"/>
        <end position="394"/>
    </location>
</feature>
<dbReference type="Pfam" id="PF20150">
    <property type="entry name" value="2EXR"/>
    <property type="match status" value="1"/>
</dbReference>
<feature type="domain" description="2EXR" evidence="2">
    <location>
        <begin position="19"/>
        <end position="109"/>
    </location>
</feature>
<dbReference type="PANTHER" id="PTHR35910:SF6">
    <property type="entry name" value="2EXR DOMAIN-CONTAINING PROTEIN"/>
    <property type="match status" value="1"/>
</dbReference>
<evidence type="ECO:0000313" key="3">
    <source>
        <dbReference type="EMBL" id="KAK4116525.1"/>
    </source>
</evidence>
<dbReference type="RefSeq" id="XP_064674095.1">
    <property type="nucleotide sequence ID" value="XM_064810869.1"/>
</dbReference>
<name>A0AAN6YWD5_9PEZI</name>
<feature type="region of interest" description="Disordered" evidence="1">
    <location>
        <begin position="316"/>
        <end position="338"/>
    </location>
</feature>
<reference evidence="3" key="1">
    <citation type="journal article" date="2023" name="Mol. Phylogenet. Evol.">
        <title>Genome-scale phylogeny and comparative genomics of the fungal order Sordariales.</title>
        <authorList>
            <person name="Hensen N."/>
            <person name="Bonometti L."/>
            <person name="Westerberg I."/>
            <person name="Brannstrom I.O."/>
            <person name="Guillou S."/>
            <person name="Cros-Aarteil S."/>
            <person name="Calhoun S."/>
            <person name="Haridas S."/>
            <person name="Kuo A."/>
            <person name="Mondo S."/>
            <person name="Pangilinan J."/>
            <person name="Riley R."/>
            <person name="LaButti K."/>
            <person name="Andreopoulos B."/>
            <person name="Lipzen A."/>
            <person name="Chen C."/>
            <person name="Yan M."/>
            <person name="Daum C."/>
            <person name="Ng V."/>
            <person name="Clum A."/>
            <person name="Steindorff A."/>
            <person name="Ohm R.A."/>
            <person name="Martin F."/>
            <person name="Silar P."/>
            <person name="Natvig D.O."/>
            <person name="Lalanne C."/>
            <person name="Gautier V."/>
            <person name="Ament-Velasquez S.L."/>
            <person name="Kruys A."/>
            <person name="Hutchinson M.I."/>
            <person name="Powell A.J."/>
            <person name="Barry K."/>
            <person name="Miller A.N."/>
            <person name="Grigoriev I.V."/>
            <person name="Debuchy R."/>
            <person name="Gladieux P."/>
            <person name="Hiltunen Thoren M."/>
            <person name="Johannesson H."/>
        </authorList>
    </citation>
    <scope>NUCLEOTIDE SEQUENCE</scope>
    <source>
        <strain evidence="3">CBS 508.74</strain>
    </source>
</reference>
<comment type="caution">
    <text evidence="3">The sequence shown here is derived from an EMBL/GenBank/DDBJ whole genome shotgun (WGS) entry which is preliminary data.</text>
</comment>
<accession>A0AAN6YWD5</accession>
<dbReference type="EMBL" id="MU853333">
    <property type="protein sequence ID" value="KAK4116525.1"/>
    <property type="molecule type" value="Genomic_DNA"/>
</dbReference>
<organism evidence="3 4">
    <name type="scientific">Canariomyces notabilis</name>
    <dbReference type="NCBI Taxonomy" id="2074819"/>
    <lineage>
        <taxon>Eukaryota</taxon>
        <taxon>Fungi</taxon>
        <taxon>Dikarya</taxon>
        <taxon>Ascomycota</taxon>
        <taxon>Pezizomycotina</taxon>
        <taxon>Sordariomycetes</taxon>
        <taxon>Sordariomycetidae</taxon>
        <taxon>Sordariales</taxon>
        <taxon>Chaetomiaceae</taxon>
        <taxon>Canariomyces</taxon>
    </lineage>
</organism>
<dbReference type="GeneID" id="89934994"/>
<evidence type="ECO:0000313" key="4">
    <source>
        <dbReference type="Proteomes" id="UP001302812"/>
    </source>
</evidence>
<feature type="compositionally biased region" description="Low complexity" evidence="1">
    <location>
        <begin position="360"/>
        <end position="380"/>
    </location>
</feature>
<protein>
    <recommendedName>
        <fullName evidence="2">2EXR domain-containing protein</fullName>
    </recommendedName>
</protein>
<dbReference type="PANTHER" id="PTHR35910">
    <property type="entry name" value="2EXR DOMAIN-CONTAINING PROTEIN"/>
    <property type="match status" value="1"/>
</dbReference>